<dbReference type="Gene3D" id="3.40.109.10">
    <property type="entry name" value="NADH Oxidase"/>
    <property type="match status" value="1"/>
</dbReference>
<evidence type="ECO:0000313" key="8">
    <source>
        <dbReference type="EMBL" id="KAK4873137.1"/>
    </source>
</evidence>
<keyword evidence="5" id="KW-0560">Oxidoreductase</keyword>
<dbReference type="AlphaFoldDB" id="A0AAN7SBX7"/>
<organism evidence="8 9">
    <name type="scientific">Aquatica leii</name>
    <dbReference type="NCBI Taxonomy" id="1421715"/>
    <lineage>
        <taxon>Eukaryota</taxon>
        <taxon>Metazoa</taxon>
        <taxon>Ecdysozoa</taxon>
        <taxon>Arthropoda</taxon>
        <taxon>Hexapoda</taxon>
        <taxon>Insecta</taxon>
        <taxon>Pterygota</taxon>
        <taxon>Neoptera</taxon>
        <taxon>Endopterygota</taxon>
        <taxon>Coleoptera</taxon>
        <taxon>Polyphaga</taxon>
        <taxon>Elateriformia</taxon>
        <taxon>Elateroidea</taxon>
        <taxon>Lampyridae</taxon>
        <taxon>Luciolinae</taxon>
        <taxon>Aquatica</taxon>
    </lineage>
</organism>
<dbReference type="GO" id="GO:0032553">
    <property type="term" value="F:ribonucleotide binding"/>
    <property type="evidence" value="ECO:0007669"/>
    <property type="project" value="UniProtKB-ARBA"/>
</dbReference>
<reference evidence="9" key="1">
    <citation type="submission" date="2023-01" db="EMBL/GenBank/DDBJ databases">
        <title>Key to firefly adult light organ development and bioluminescence: homeobox transcription factors regulate luciferase expression and transportation to peroxisome.</title>
        <authorList>
            <person name="Fu X."/>
        </authorList>
    </citation>
    <scope>NUCLEOTIDE SEQUENCE [LARGE SCALE GENOMIC DNA]</scope>
</reference>
<keyword evidence="9" id="KW-1185">Reference proteome</keyword>
<gene>
    <name evidence="8" type="ORF">RN001_015166</name>
</gene>
<keyword evidence="6" id="KW-1133">Transmembrane helix</keyword>
<dbReference type="EMBL" id="JARPUR010000007">
    <property type="protein sequence ID" value="KAK4873137.1"/>
    <property type="molecule type" value="Genomic_DNA"/>
</dbReference>
<keyword evidence="3" id="KW-0285">Flavoprotein</keyword>
<dbReference type="InterPro" id="IPR029479">
    <property type="entry name" value="Nitroreductase"/>
</dbReference>
<dbReference type="GO" id="GO:0140616">
    <property type="term" value="F:iodotyrosine deiodinase activity"/>
    <property type="evidence" value="ECO:0007669"/>
    <property type="project" value="UniProtKB-ARBA"/>
</dbReference>
<keyword evidence="6" id="KW-0472">Membrane</keyword>
<feature type="transmembrane region" description="Helical" evidence="6">
    <location>
        <begin position="6"/>
        <end position="23"/>
    </location>
</feature>
<dbReference type="InterPro" id="IPR000415">
    <property type="entry name" value="Nitroreductase-like"/>
</dbReference>
<dbReference type="Pfam" id="PF00881">
    <property type="entry name" value="Nitroreductase"/>
    <property type="match status" value="1"/>
</dbReference>
<dbReference type="FunFam" id="3.40.109.10:FF:000004">
    <property type="entry name" value="Iodotyrosine deiodinase 1"/>
    <property type="match status" value="1"/>
</dbReference>
<comment type="similarity">
    <text evidence="2">Belongs to the nitroreductase family.</text>
</comment>
<keyword evidence="4" id="KW-0288">FMN</keyword>
<comment type="caution">
    <text evidence="8">The sequence shown here is derived from an EMBL/GenBank/DDBJ whole genome shotgun (WGS) entry which is preliminary data.</text>
</comment>
<proteinExistence type="inferred from homology"/>
<evidence type="ECO:0000256" key="1">
    <source>
        <dbReference type="ARBA" id="ARBA00001917"/>
    </source>
</evidence>
<dbReference type="PANTHER" id="PTHR23026:SF90">
    <property type="entry name" value="IODOTYROSINE DEIODINASE 1"/>
    <property type="match status" value="1"/>
</dbReference>
<dbReference type="SUPFAM" id="SSF55469">
    <property type="entry name" value="FMN-dependent nitroreductase-like"/>
    <property type="match status" value="1"/>
</dbReference>
<accession>A0AAN7SBX7</accession>
<name>A0AAN7SBX7_9COLE</name>
<evidence type="ECO:0000256" key="2">
    <source>
        <dbReference type="ARBA" id="ARBA00007118"/>
    </source>
</evidence>
<dbReference type="CDD" id="cd02144">
    <property type="entry name" value="iodotyrosine_dehalogenase"/>
    <property type="match status" value="1"/>
</dbReference>
<comment type="cofactor">
    <cofactor evidence="1">
        <name>FMN</name>
        <dbReference type="ChEBI" id="CHEBI:58210"/>
    </cofactor>
</comment>
<dbReference type="Proteomes" id="UP001353858">
    <property type="component" value="Unassembled WGS sequence"/>
</dbReference>
<feature type="domain" description="Nitroreductase" evidence="7">
    <location>
        <begin position="93"/>
        <end position="261"/>
    </location>
</feature>
<evidence type="ECO:0000256" key="6">
    <source>
        <dbReference type="SAM" id="Phobius"/>
    </source>
</evidence>
<sequence length="283" mass="32803">MLSFYWHYYLISFVFFLLIRFLLSFARVKSKVLTYEEAINHVSEEEENECSGNDDKSAWQLGLNCQHVPLQFKRYSKSESLTRSEEYYELMNKRRTVRHFSKESVPIEVIHNVIKTAGTSPSGAHTEPWKFVIVKSQTIKEQIRQIIESQEEINYKKRMGKEWVDDLKFLRTYWVKEYITDAPYLILVFKQTYSVDANGKKQMHYYSEQSVNIAAGILLTAIHYAGLVALTSTPLNCGPAIKVLLQRPAEEKLALLLPVGYPNDDCVVPDIKRKALEELAVVH</sequence>
<feature type="transmembrane region" description="Helical" evidence="6">
    <location>
        <begin position="210"/>
        <end position="230"/>
    </location>
</feature>
<evidence type="ECO:0000256" key="5">
    <source>
        <dbReference type="ARBA" id="ARBA00023002"/>
    </source>
</evidence>
<protein>
    <recommendedName>
        <fullName evidence="7">Nitroreductase domain-containing protein</fullName>
    </recommendedName>
</protein>
<evidence type="ECO:0000256" key="4">
    <source>
        <dbReference type="ARBA" id="ARBA00022643"/>
    </source>
</evidence>
<evidence type="ECO:0000256" key="3">
    <source>
        <dbReference type="ARBA" id="ARBA00022630"/>
    </source>
</evidence>
<evidence type="ECO:0000313" key="9">
    <source>
        <dbReference type="Proteomes" id="UP001353858"/>
    </source>
</evidence>
<dbReference type="PANTHER" id="PTHR23026">
    <property type="entry name" value="NADPH NITROREDUCTASE"/>
    <property type="match status" value="1"/>
</dbReference>
<dbReference type="GO" id="GO:0005886">
    <property type="term" value="C:plasma membrane"/>
    <property type="evidence" value="ECO:0007669"/>
    <property type="project" value="TreeGrafter"/>
</dbReference>
<evidence type="ECO:0000259" key="7">
    <source>
        <dbReference type="Pfam" id="PF00881"/>
    </source>
</evidence>
<dbReference type="InterPro" id="IPR050627">
    <property type="entry name" value="Nitroreductase/BluB"/>
</dbReference>
<dbReference type="GO" id="GO:0006570">
    <property type="term" value="P:tyrosine metabolic process"/>
    <property type="evidence" value="ECO:0007669"/>
    <property type="project" value="TreeGrafter"/>
</dbReference>
<keyword evidence="6" id="KW-0812">Transmembrane</keyword>